<reference evidence="1 2" key="1">
    <citation type="journal article" date="2012" name="Environ. Microbiol.">
        <title>The genome sequence of Desulfatibacillum alkenivorans AK-01: a blueprint for anaerobic alkane oxidation.</title>
        <authorList>
            <person name="Callaghan A.V."/>
            <person name="Morris B.E."/>
            <person name="Pereira I.A."/>
            <person name="McInerney M.J."/>
            <person name="Austin R.N."/>
            <person name="Groves J.T."/>
            <person name="Kukor J.J."/>
            <person name="Suflita J.M."/>
            <person name="Young L.Y."/>
            <person name="Zylstra G.J."/>
            <person name="Wawrik B."/>
        </authorList>
    </citation>
    <scope>NUCLEOTIDE SEQUENCE [LARGE SCALE GENOMIC DNA]</scope>
    <source>
        <strain evidence="1 2">AK-01</strain>
    </source>
</reference>
<accession>B8FJF8</accession>
<proteinExistence type="predicted"/>
<evidence type="ECO:0000313" key="1">
    <source>
        <dbReference type="EMBL" id="ACL05627.1"/>
    </source>
</evidence>
<sequence>MDIQFKNKKIAKVFSESSQLVKTHGNDRAKKIRIRFKELRAATSLMDFWPPKSPPGRCHELTEGKRSGQLSVDLDHPYRLIFKPAHDPVPVKEDGGLDWSRVTAIMIIGVEDTHGKGANK</sequence>
<dbReference type="Proteomes" id="UP000000739">
    <property type="component" value="Chromosome"/>
</dbReference>
<dbReference type="RefSeq" id="WP_015948676.1">
    <property type="nucleotide sequence ID" value="NC_011768.1"/>
</dbReference>
<dbReference type="AlphaFoldDB" id="B8FJF8"/>
<evidence type="ECO:0000313" key="2">
    <source>
        <dbReference type="Proteomes" id="UP000000739"/>
    </source>
</evidence>
<dbReference type="Gene3D" id="3.30.2310.20">
    <property type="entry name" value="RelE-like"/>
    <property type="match status" value="1"/>
</dbReference>
<dbReference type="eggNOG" id="COG3549">
    <property type="taxonomic scope" value="Bacteria"/>
</dbReference>
<keyword evidence="2" id="KW-1185">Reference proteome</keyword>
<name>B8FJF8_DESAL</name>
<gene>
    <name evidence="1" type="ordered locus">Dalk_3941</name>
</gene>
<dbReference type="InterPro" id="IPR035093">
    <property type="entry name" value="RelE/ParE_toxin_dom_sf"/>
</dbReference>
<dbReference type="KEGG" id="dal:Dalk_3941"/>
<organism evidence="1 2">
    <name type="scientific">Desulfatibacillum aliphaticivorans</name>
    <dbReference type="NCBI Taxonomy" id="218208"/>
    <lineage>
        <taxon>Bacteria</taxon>
        <taxon>Pseudomonadati</taxon>
        <taxon>Thermodesulfobacteriota</taxon>
        <taxon>Desulfobacteria</taxon>
        <taxon>Desulfobacterales</taxon>
        <taxon>Desulfatibacillaceae</taxon>
        <taxon>Desulfatibacillum</taxon>
    </lineage>
</organism>
<dbReference type="SUPFAM" id="SSF143011">
    <property type="entry name" value="RelE-like"/>
    <property type="match status" value="1"/>
</dbReference>
<dbReference type="HOGENOM" id="CLU_164011_0_0_7"/>
<dbReference type="EMBL" id="CP001322">
    <property type="protein sequence ID" value="ACL05627.1"/>
    <property type="molecule type" value="Genomic_DNA"/>
</dbReference>
<protein>
    <submittedName>
        <fullName evidence="1">Killer suppression protein HigA</fullName>
    </submittedName>
</protein>